<accession>A0ABY2WWS9</accession>
<gene>
    <name evidence="2" type="ORF">FGK63_14010</name>
</gene>
<organism evidence="2 3">
    <name type="scientific">Ruegeria sediminis</name>
    <dbReference type="NCBI Taxonomy" id="2583820"/>
    <lineage>
        <taxon>Bacteria</taxon>
        <taxon>Pseudomonadati</taxon>
        <taxon>Pseudomonadota</taxon>
        <taxon>Alphaproteobacteria</taxon>
        <taxon>Rhodobacterales</taxon>
        <taxon>Roseobacteraceae</taxon>
        <taxon>Ruegeria</taxon>
    </lineage>
</organism>
<evidence type="ECO:0000313" key="2">
    <source>
        <dbReference type="EMBL" id="TMV07214.1"/>
    </source>
</evidence>
<dbReference type="InterPro" id="IPR009506">
    <property type="entry name" value="YjiS-like"/>
</dbReference>
<feature type="domain" description="YjiS-like" evidence="1">
    <location>
        <begin position="32"/>
        <end position="61"/>
    </location>
</feature>
<dbReference type="RefSeq" id="WP_138843267.1">
    <property type="nucleotide sequence ID" value="NZ_VCPD01000004.1"/>
</dbReference>
<sequence>MATAANIHAPLGAVTVLHVVDAFITAKNSILAWNEARVTRKELSKLTDAQLDDIGLTRSDVARI</sequence>
<reference evidence="2 3" key="1">
    <citation type="submission" date="2019-05" db="EMBL/GenBank/DDBJ databases">
        <title>Ruegeria sp. nov., isolated from tidal flat.</title>
        <authorList>
            <person name="Kim W."/>
        </authorList>
    </citation>
    <scope>NUCLEOTIDE SEQUENCE [LARGE SCALE GENOMIC DNA]</scope>
    <source>
        <strain evidence="2 3">CAU 1488</strain>
    </source>
</reference>
<dbReference type="EMBL" id="VCPD01000004">
    <property type="protein sequence ID" value="TMV07214.1"/>
    <property type="molecule type" value="Genomic_DNA"/>
</dbReference>
<proteinExistence type="predicted"/>
<evidence type="ECO:0000313" key="3">
    <source>
        <dbReference type="Proteomes" id="UP001193035"/>
    </source>
</evidence>
<protein>
    <submittedName>
        <fullName evidence="2">DUF1127 domain-containing protein</fullName>
    </submittedName>
</protein>
<evidence type="ECO:0000259" key="1">
    <source>
        <dbReference type="Pfam" id="PF06568"/>
    </source>
</evidence>
<dbReference type="Proteomes" id="UP001193035">
    <property type="component" value="Unassembled WGS sequence"/>
</dbReference>
<comment type="caution">
    <text evidence="2">The sequence shown here is derived from an EMBL/GenBank/DDBJ whole genome shotgun (WGS) entry which is preliminary data.</text>
</comment>
<keyword evidence="3" id="KW-1185">Reference proteome</keyword>
<dbReference type="Pfam" id="PF06568">
    <property type="entry name" value="YjiS-like"/>
    <property type="match status" value="1"/>
</dbReference>
<name>A0ABY2WWS9_9RHOB</name>